<accession>A2C5U8</accession>
<dbReference type="HOGENOM" id="CLU_029393_5_0_3"/>
<sequence length="280" mass="32156">MRAFQLAIADEYHNQKMRCPVHLSIGQEYWLPLVKKFFQKTDRCFSSHRSHSMYLALACDPESLIAELHGSAFGSLQGLGGSMHLKELDSGLEASIPIVGSSIALGVGSALSAKHSKNDVLTISYFGDGACEEGIFHECLNLAALYKLPILFICENNSYSCNTHYSNRQTANDMTRFPLSHGMTNFKINNFDPYLFIESTMEKCFSLARDRPVFLEISSYRLYEHCGHLIDLDRGDRTYDEYLYYQRIDPVNQMLSIYPNLKNDETIWKKYYIDLIRKYE</sequence>
<evidence type="ECO:0000256" key="2">
    <source>
        <dbReference type="ARBA" id="ARBA00023002"/>
    </source>
</evidence>
<keyword evidence="3" id="KW-0786">Thiamine pyrophosphate</keyword>
<reference evidence="5 6" key="1">
    <citation type="journal article" date="2007" name="PLoS Genet.">
        <title>Patterns and implications of gene gain and loss in the evolution of Prochlorococcus.</title>
        <authorList>
            <person name="Kettler G.C."/>
            <person name="Martiny A.C."/>
            <person name="Huang K."/>
            <person name="Zucker J."/>
            <person name="Coleman M.L."/>
            <person name="Rodrigue S."/>
            <person name="Chen F."/>
            <person name="Lapidus A."/>
            <person name="Ferriera S."/>
            <person name="Johnson J."/>
            <person name="Steglich C."/>
            <person name="Church G.M."/>
            <person name="Richardson P."/>
            <person name="Chisholm S.W."/>
        </authorList>
    </citation>
    <scope>NUCLEOTIDE SEQUENCE [LARGE SCALE GENOMIC DNA]</scope>
    <source>
        <strain evidence="5 6">MIT 9303</strain>
    </source>
</reference>
<dbReference type="InterPro" id="IPR001017">
    <property type="entry name" value="DH_E1"/>
</dbReference>
<evidence type="ECO:0000313" key="6">
    <source>
        <dbReference type="Proteomes" id="UP000002274"/>
    </source>
</evidence>
<keyword evidence="5" id="KW-0670">Pyruvate</keyword>
<name>A2C5U8_PROM3</name>
<dbReference type="AlphaFoldDB" id="A2C5U8"/>
<dbReference type="KEGG" id="pmf:P9303_01031"/>
<keyword evidence="2 5" id="KW-0560">Oxidoreductase</keyword>
<evidence type="ECO:0000313" key="5">
    <source>
        <dbReference type="EMBL" id="ABM76858.1"/>
    </source>
</evidence>
<protein>
    <submittedName>
        <fullName evidence="5">Pyruvate/2-oxoglutarate dehydrogenase complex, dehydrogenase (E1) component, eukaryotic type, alpha subunit</fullName>
        <ecNumber evidence="5">1.2.4.1</ecNumber>
    </submittedName>
</protein>
<dbReference type="PANTHER" id="PTHR11516">
    <property type="entry name" value="PYRUVATE DEHYDROGENASE E1 COMPONENT, ALPHA SUBUNIT BACTERIAL AND ORGANELLAR"/>
    <property type="match status" value="1"/>
</dbReference>
<dbReference type="SUPFAM" id="SSF52518">
    <property type="entry name" value="Thiamin diphosphate-binding fold (THDP-binding)"/>
    <property type="match status" value="1"/>
</dbReference>
<gene>
    <name evidence="5" type="ordered locus">P9303_01031</name>
</gene>
<dbReference type="Gene3D" id="3.40.50.970">
    <property type="match status" value="1"/>
</dbReference>
<evidence type="ECO:0000259" key="4">
    <source>
        <dbReference type="Pfam" id="PF00676"/>
    </source>
</evidence>
<evidence type="ECO:0000256" key="1">
    <source>
        <dbReference type="ARBA" id="ARBA00001964"/>
    </source>
</evidence>
<dbReference type="InterPro" id="IPR050642">
    <property type="entry name" value="PDH_E1_Alpha_Subunit"/>
</dbReference>
<dbReference type="GO" id="GO:0006086">
    <property type="term" value="P:pyruvate decarboxylation to acetyl-CoA"/>
    <property type="evidence" value="ECO:0007669"/>
    <property type="project" value="TreeGrafter"/>
</dbReference>
<dbReference type="Proteomes" id="UP000002274">
    <property type="component" value="Chromosome"/>
</dbReference>
<proteinExistence type="predicted"/>
<dbReference type="EMBL" id="CP000554">
    <property type="protein sequence ID" value="ABM76858.1"/>
    <property type="molecule type" value="Genomic_DNA"/>
</dbReference>
<dbReference type="InterPro" id="IPR029061">
    <property type="entry name" value="THDP-binding"/>
</dbReference>
<dbReference type="STRING" id="59922.P9303_01031"/>
<dbReference type="Pfam" id="PF00676">
    <property type="entry name" value="E1_dh"/>
    <property type="match status" value="1"/>
</dbReference>
<dbReference type="EC" id="1.2.4.1" evidence="5"/>
<feature type="domain" description="Dehydrogenase E1 component" evidence="4">
    <location>
        <begin position="3"/>
        <end position="227"/>
    </location>
</feature>
<dbReference type="PANTHER" id="PTHR11516:SF60">
    <property type="entry name" value="PYRUVATE DEHYDROGENASE E1 COMPONENT SUBUNIT ALPHA"/>
    <property type="match status" value="1"/>
</dbReference>
<dbReference type="GO" id="GO:0004739">
    <property type="term" value="F:pyruvate dehydrogenase (acetyl-transferring) activity"/>
    <property type="evidence" value="ECO:0007669"/>
    <property type="project" value="UniProtKB-EC"/>
</dbReference>
<organism evidence="5 6">
    <name type="scientific">Prochlorococcus marinus (strain MIT 9303)</name>
    <dbReference type="NCBI Taxonomy" id="59922"/>
    <lineage>
        <taxon>Bacteria</taxon>
        <taxon>Bacillati</taxon>
        <taxon>Cyanobacteriota</taxon>
        <taxon>Cyanophyceae</taxon>
        <taxon>Synechococcales</taxon>
        <taxon>Prochlorococcaceae</taxon>
        <taxon>Prochlorococcus</taxon>
    </lineage>
</organism>
<comment type="cofactor">
    <cofactor evidence="1">
        <name>thiamine diphosphate</name>
        <dbReference type="ChEBI" id="CHEBI:58937"/>
    </cofactor>
</comment>
<evidence type="ECO:0000256" key="3">
    <source>
        <dbReference type="ARBA" id="ARBA00023052"/>
    </source>
</evidence>